<dbReference type="PANTHER" id="PTHR20933:SF3">
    <property type="entry name" value="F-BOX ONLY PROTEIN 33"/>
    <property type="match status" value="1"/>
</dbReference>
<keyword evidence="3" id="KW-1185">Reference proteome</keyword>
<name>A0AAV3YIV0_9GAST</name>
<evidence type="ECO:0000259" key="1">
    <source>
        <dbReference type="PROSITE" id="PS50181"/>
    </source>
</evidence>
<feature type="domain" description="F-box" evidence="1">
    <location>
        <begin position="24"/>
        <end position="70"/>
    </location>
</feature>
<dbReference type="Gene3D" id="3.80.10.10">
    <property type="entry name" value="Ribonuclease Inhibitor"/>
    <property type="match status" value="1"/>
</dbReference>
<dbReference type="AlphaFoldDB" id="A0AAV3YIV0"/>
<dbReference type="GO" id="GO:0031398">
    <property type="term" value="P:positive regulation of protein ubiquitination"/>
    <property type="evidence" value="ECO:0007669"/>
    <property type="project" value="TreeGrafter"/>
</dbReference>
<dbReference type="InterPro" id="IPR032675">
    <property type="entry name" value="LRR_dom_sf"/>
</dbReference>
<organism evidence="2 3">
    <name type="scientific">Plakobranchus ocellatus</name>
    <dbReference type="NCBI Taxonomy" id="259542"/>
    <lineage>
        <taxon>Eukaryota</taxon>
        <taxon>Metazoa</taxon>
        <taxon>Spiralia</taxon>
        <taxon>Lophotrochozoa</taxon>
        <taxon>Mollusca</taxon>
        <taxon>Gastropoda</taxon>
        <taxon>Heterobranchia</taxon>
        <taxon>Euthyneura</taxon>
        <taxon>Panpulmonata</taxon>
        <taxon>Sacoglossa</taxon>
        <taxon>Placobranchoidea</taxon>
        <taxon>Plakobranchidae</taxon>
        <taxon>Plakobranchus</taxon>
    </lineage>
</organism>
<sequence>MGRRKPEARVKKKISREIRKRKNLSSWFKLPYPAIVKVMENLSDSERVNTAQVCKTWKDAFQNPGLWRTRHFELGGPKASSLGQNALAFVSSKGHFLERVSVTCRHITSNTCESITGTLEPFVACLGEADLKEFRIYGLELDRFWKYAHLRGKVADSLRNLLCGKRNLQVLEISLAQFGLLPGTEVLETVSQGCGSKLSRLLLEDFFHSRLAVFEFNRFRTVVQLLVDISIVGIGLSNSLVPILSPQIPLTSLYIWSGYDNDIPLQLSDTLNHIASSYATRLRSLHIDFDNYHDDIDEALIRVVAYCRNLRHLQIKANSSVMVANAVCQLVRERQTLLTSVDIMLCDMSDPDMEHLRDLREEMEPLAQEQGISLILHNDLF</sequence>
<dbReference type="PANTHER" id="PTHR20933">
    <property type="entry name" value="F-BOX ONLY PROTEIN 33"/>
    <property type="match status" value="1"/>
</dbReference>
<dbReference type="InterPro" id="IPR001810">
    <property type="entry name" value="F-box_dom"/>
</dbReference>
<proteinExistence type="predicted"/>
<dbReference type="Pfam" id="PF00646">
    <property type="entry name" value="F-box"/>
    <property type="match status" value="1"/>
</dbReference>
<gene>
    <name evidence="2" type="ORF">PoB_000894800</name>
</gene>
<evidence type="ECO:0000313" key="3">
    <source>
        <dbReference type="Proteomes" id="UP000735302"/>
    </source>
</evidence>
<dbReference type="PROSITE" id="PS50181">
    <property type="entry name" value="FBOX"/>
    <property type="match status" value="1"/>
</dbReference>
<dbReference type="EMBL" id="BLXT01000981">
    <property type="protein sequence ID" value="GFN82442.1"/>
    <property type="molecule type" value="Genomic_DNA"/>
</dbReference>
<protein>
    <recommendedName>
        <fullName evidence="1">F-box domain-containing protein</fullName>
    </recommendedName>
</protein>
<comment type="caution">
    <text evidence="2">The sequence shown here is derived from an EMBL/GenBank/DDBJ whole genome shotgun (WGS) entry which is preliminary data.</text>
</comment>
<dbReference type="Gene3D" id="1.20.1280.50">
    <property type="match status" value="1"/>
</dbReference>
<dbReference type="InterPro" id="IPR036047">
    <property type="entry name" value="F-box-like_dom_sf"/>
</dbReference>
<reference evidence="2 3" key="1">
    <citation type="journal article" date="2021" name="Elife">
        <title>Chloroplast acquisition without the gene transfer in kleptoplastic sea slugs, Plakobranchus ocellatus.</title>
        <authorList>
            <person name="Maeda T."/>
            <person name="Takahashi S."/>
            <person name="Yoshida T."/>
            <person name="Shimamura S."/>
            <person name="Takaki Y."/>
            <person name="Nagai Y."/>
            <person name="Toyoda A."/>
            <person name="Suzuki Y."/>
            <person name="Arimoto A."/>
            <person name="Ishii H."/>
            <person name="Satoh N."/>
            <person name="Nishiyama T."/>
            <person name="Hasebe M."/>
            <person name="Maruyama T."/>
            <person name="Minagawa J."/>
            <person name="Obokata J."/>
            <person name="Shigenobu S."/>
        </authorList>
    </citation>
    <scope>NUCLEOTIDE SEQUENCE [LARGE SCALE GENOMIC DNA]</scope>
</reference>
<dbReference type="Proteomes" id="UP000735302">
    <property type="component" value="Unassembled WGS sequence"/>
</dbReference>
<evidence type="ECO:0000313" key="2">
    <source>
        <dbReference type="EMBL" id="GFN82442.1"/>
    </source>
</evidence>
<dbReference type="SUPFAM" id="SSF81383">
    <property type="entry name" value="F-box domain"/>
    <property type="match status" value="1"/>
</dbReference>
<accession>A0AAV3YIV0</accession>
<dbReference type="SMART" id="SM00256">
    <property type="entry name" value="FBOX"/>
    <property type="match status" value="1"/>
</dbReference>
<dbReference type="SUPFAM" id="SSF52047">
    <property type="entry name" value="RNI-like"/>
    <property type="match status" value="1"/>
</dbReference>